<feature type="transmembrane region" description="Helical" evidence="7">
    <location>
        <begin position="756"/>
        <end position="781"/>
    </location>
</feature>
<feature type="transmembrane region" description="Helical" evidence="7">
    <location>
        <begin position="809"/>
        <end position="830"/>
    </location>
</feature>
<dbReference type="Pfam" id="PF12704">
    <property type="entry name" value="MacB_PCD"/>
    <property type="match status" value="2"/>
</dbReference>
<feature type="domain" description="ABC3 transporter permease C-terminal" evidence="8">
    <location>
        <begin position="760"/>
        <end position="876"/>
    </location>
</feature>
<dbReference type="PANTHER" id="PTHR30572">
    <property type="entry name" value="MEMBRANE COMPONENT OF TRANSPORTER-RELATED"/>
    <property type="match status" value="1"/>
</dbReference>
<feature type="transmembrane region" description="Helical" evidence="7">
    <location>
        <begin position="275"/>
        <end position="299"/>
    </location>
</feature>
<dbReference type="InterPro" id="IPR050250">
    <property type="entry name" value="Macrolide_Exporter_MacB"/>
</dbReference>
<proteinExistence type="inferred from homology"/>
<feature type="transmembrane region" description="Helical" evidence="7">
    <location>
        <begin position="850"/>
        <end position="869"/>
    </location>
</feature>
<sequence>MLRTALRNVLAHKARLMMTALAVLLGVAFVSGTLVFADTTATAFRDASAKSLKGVAVSVRAEGDPATPAGEEEGQRTTALDAALARKIRALPGVASVRPTVNGEATLAATNGRPVNAGNNSQNLATNYLRDKDGKDSHFPLKEGRGPAGEGELALDAKTAEKAGYRIGDTVRFATDGPALTKKLVGIVTTEDPQVTAGGTLTLFDTETAQKLFRHPGQFDEIAVAAQGGTDERALTDQVRALLPGKGVRATSGADLAAEQSAQIAQNTRSLTKTLLVFAGIALFVGVFLIANTFTMLIAQRSREIALMRAVGASRRQVVRSVLIEAALLGLVASAAGFALGLGIATVMRPLLNTTGAGLPDGPLVVTPAAPLSCLAVGVVVTVLAAWLPSRKAAKIAPVAVLSSVDQAPPARALVVRNVLGTLLTAAGVLVMFYVSTLTTSTESHLMTAMLGGVLTLLGVIVLAPLLSRPLITLAGRATTRWFGVSGKLAKENALRNPRRTAATASALMIGLALITGLTVGGHSAQRAMDREATQGLAADYKVTNSTARGLDADAAGKVARVPGVAAAAPVTSAGLDTRGRYAVITGTDPKAFGKATQLDFQAGTLDDIGPGRIAVSDEFAEQAGLHVGGTIDAELGSGTASGMDIGTASGTNPGIDTGKNTGTDTGKARKKLTVVGIYARTRAADDALGTLSDVLPYSTSSQELENVLVKAETGQSAGLERKIRAALGDSPLLKVRSQEQLVKENNGPFATVLNMMYGLLGMAVIIAILGVVNTLAMSVFERTREIGMLRAIGLDRSGVRQMVRLESVVISLFGAVLGTGTGIFLAWAGGSLMTTSMPLYETVLPWGSLGVFLVLALVIGVLAAIWPARRAARLNMLHAIQSA</sequence>
<keyword evidence="5 7" id="KW-0472">Membrane</keyword>
<evidence type="ECO:0000256" key="6">
    <source>
        <dbReference type="ARBA" id="ARBA00038076"/>
    </source>
</evidence>
<evidence type="ECO:0000256" key="7">
    <source>
        <dbReference type="SAM" id="Phobius"/>
    </source>
</evidence>
<feature type="transmembrane region" description="Helical" evidence="7">
    <location>
        <begin position="414"/>
        <end position="435"/>
    </location>
</feature>
<feature type="transmembrane region" description="Helical" evidence="7">
    <location>
        <begin position="368"/>
        <end position="388"/>
    </location>
</feature>
<dbReference type="Proteomes" id="UP001344251">
    <property type="component" value="Chromosome"/>
</dbReference>
<dbReference type="PANTHER" id="PTHR30572:SF4">
    <property type="entry name" value="ABC TRANSPORTER PERMEASE YTRF"/>
    <property type="match status" value="1"/>
</dbReference>
<evidence type="ECO:0000256" key="1">
    <source>
        <dbReference type="ARBA" id="ARBA00004651"/>
    </source>
</evidence>
<evidence type="ECO:0000259" key="8">
    <source>
        <dbReference type="Pfam" id="PF02687"/>
    </source>
</evidence>
<evidence type="ECO:0000256" key="3">
    <source>
        <dbReference type="ARBA" id="ARBA00022692"/>
    </source>
</evidence>
<feature type="domain" description="MacB-like periplasmic core" evidence="9">
    <location>
        <begin position="17"/>
        <end position="242"/>
    </location>
</feature>
<protein>
    <submittedName>
        <fullName evidence="10">FtsX-like permease family protein</fullName>
    </submittedName>
</protein>
<evidence type="ECO:0000259" key="9">
    <source>
        <dbReference type="Pfam" id="PF12704"/>
    </source>
</evidence>
<reference evidence="10 11" key="1">
    <citation type="submission" date="2022-10" db="EMBL/GenBank/DDBJ databases">
        <title>The complete genomes of actinobacterial strains from the NBC collection.</title>
        <authorList>
            <person name="Joergensen T.S."/>
            <person name="Alvarez Arevalo M."/>
            <person name="Sterndorff E.B."/>
            <person name="Faurdal D."/>
            <person name="Vuksanovic O."/>
            <person name="Mourched A.-S."/>
            <person name="Charusanti P."/>
            <person name="Shaw S."/>
            <person name="Blin K."/>
            <person name="Weber T."/>
        </authorList>
    </citation>
    <scope>NUCLEOTIDE SEQUENCE [LARGE SCALE GENOMIC DNA]</scope>
    <source>
        <strain evidence="10 11">NBC 01774</strain>
    </source>
</reference>
<dbReference type="Pfam" id="PF02687">
    <property type="entry name" value="FtsX"/>
    <property type="match status" value="2"/>
</dbReference>
<dbReference type="InterPro" id="IPR003838">
    <property type="entry name" value="ABC3_permease_C"/>
</dbReference>
<evidence type="ECO:0000256" key="4">
    <source>
        <dbReference type="ARBA" id="ARBA00022989"/>
    </source>
</evidence>
<keyword evidence="11" id="KW-1185">Reference proteome</keyword>
<dbReference type="RefSeq" id="WP_326622718.1">
    <property type="nucleotide sequence ID" value="NZ_CP109106.1"/>
</dbReference>
<feature type="domain" description="MacB-like periplasmic core" evidence="9">
    <location>
        <begin position="501"/>
        <end position="725"/>
    </location>
</feature>
<comment type="similarity">
    <text evidence="6">Belongs to the ABC-4 integral membrane protein family.</text>
</comment>
<feature type="transmembrane region" description="Helical" evidence="7">
    <location>
        <begin position="501"/>
        <end position="521"/>
    </location>
</feature>
<evidence type="ECO:0000313" key="11">
    <source>
        <dbReference type="Proteomes" id="UP001344251"/>
    </source>
</evidence>
<evidence type="ECO:0000313" key="10">
    <source>
        <dbReference type="EMBL" id="WSB73134.1"/>
    </source>
</evidence>
<gene>
    <name evidence="10" type="ORF">OG863_37120</name>
</gene>
<accession>A0ABZ1FRR9</accession>
<name>A0ABZ1FRR9_9ACTN</name>
<dbReference type="EMBL" id="CP109106">
    <property type="protein sequence ID" value="WSB73134.1"/>
    <property type="molecule type" value="Genomic_DNA"/>
</dbReference>
<comment type="subcellular location">
    <subcellularLocation>
        <location evidence="1">Cell membrane</location>
        <topology evidence="1">Multi-pass membrane protein</topology>
    </subcellularLocation>
</comment>
<organism evidence="10 11">
    <name type="scientific">Streptomyces decoyicus</name>
    <dbReference type="NCBI Taxonomy" id="249567"/>
    <lineage>
        <taxon>Bacteria</taxon>
        <taxon>Bacillati</taxon>
        <taxon>Actinomycetota</taxon>
        <taxon>Actinomycetes</taxon>
        <taxon>Kitasatosporales</taxon>
        <taxon>Streptomycetaceae</taxon>
        <taxon>Streptomyces</taxon>
    </lineage>
</organism>
<evidence type="ECO:0000256" key="5">
    <source>
        <dbReference type="ARBA" id="ARBA00023136"/>
    </source>
</evidence>
<evidence type="ECO:0000256" key="2">
    <source>
        <dbReference type="ARBA" id="ARBA00022475"/>
    </source>
</evidence>
<keyword evidence="4 7" id="KW-1133">Transmembrane helix</keyword>
<feature type="transmembrane region" description="Helical" evidence="7">
    <location>
        <begin position="447"/>
        <end position="467"/>
    </location>
</feature>
<keyword evidence="2" id="KW-1003">Cell membrane</keyword>
<feature type="transmembrane region" description="Helical" evidence="7">
    <location>
        <begin position="322"/>
        <end position="348"/>
    </location>
</feature>
<dbReference type="InterPro" id="IPR025857">
    <property type="entry name" value="MacB_PCD"/>
</dbReference>
<keyword evidence="3 7" id="KW-0812">Transmembrane</keyword>
<feature type="domain" description="ABC3 transporter permease C-terminal" evidence="8">
    <location>
        <begin position="277"/>
        <end position="398"/>
    </location>
</feature>